<dbReference type="Proteomes" id="UP001556367">
    <property type="component" value="Unassembled WGS sequence"/>
</dbReference>
<gene>
    <name evidence="2" type="ORF">HGRIS_008728</name>
</gene>
<feature type="signal peptide" evidence="1">
    <location>
        <begin position="1"/>
        <end position="18"/>
    </location>
</feature>
<reference evidence="3" key="1">
    <citation type="submission" date="2024-06" db="EMBL/GenBank/DDBJ databases">
        <title>Multi-omics analyses provide insights into the biosynthesis of the anticancer antibiotic pleurotin in Hohenbuehelia grisea.</title>
        <authorList>
            <person name="Weaver J.A."/>
            <person name="Alberti F."/>
        </authorList>
    </citation>
    <scope>NUCLEOTIDE SEQUENCE [LARGE SCALE GENOMIC DNA]</scope>
    <source>
        <strain evidence="3">T-177</strain>
    </source>
</reference>
<keyword evidence="3" id="KW-1185">Reference proteome</keyword>
<dbReference type="InterPro" id="IPR045469">
    <property type="entry name" value="Nis1"/>
</dbReference>
<dbReference type="EMBL" id="JASNQZ010000011">
    <property type="protein sequence ID" value="KAL0952095.1"/>
    <property type="molecule type" value="Genomic_DNA"/>
</dbReference>
<sequence length="142" mass="15346">MKFTNFVTLLFVSGYAVAQNAFIGAPSEGASIKADSYFTVEVDRPNSLTGSEEIAVAISLLHCGGDSCPPPTDVLGTTLYKGPYSPQLHSETQSKPPYQNFSVYLPYNFQKGKAQLSVSHLTFIGAGPFPFFEVKNTTINVI</sequence>
<name>A0ABR3J9D8_9AGAR</name>
<evidence type="ECO:0000313" key="3">
    <source>
        <dbReference type="Proteomes" id="UP001556367"/>
    </source>
</evidence>
<organism evidence="2 3">
    <name type="scientific">Hohenbuehelia grisea</name>
    <dbReference type="NCBI Taxonomy" id="104357"/>
    <lineage>
        <taxon>Eukaryota</taxon>
        <taxon>Fungi</taxon>
        <taxon>Dikarya</taxon>
        <taxon>Basidiomycota</taxon>
        <taxon>Agaricomycotina</taxon>
        <taxon>Agaricomycetes</taxon>
        <taxon>Agaricomycetidae</taxon>
        <taxon>Agaricales</taxon>
        <taxon>Pleurotineae</taxon>
        <taxon>Pleurotaceae</taxon>
        <taxon>Hohenbuehelia</taxon>
    </lineage>
</organism>
<dbReference type="Pfam" id="PF19271">
    <property type="entry name" value="Nis1"/>
    <property type="match status" value="1"/>
</dbReference>
<evidence type="ECO:0000256" key="1">
    <source>
        <dbReference type="SAM" id="SignalP"/>
    </source>
</evidence>
<feature type="chain" id="PRO_5045398735" evidence="1">
    <location>
        <begin position="19"/>
        <end position="142"/>
    </location>
</feature>
<proteinExistence type="predicted"/>
<keyword evidence="1" id="KW-0732">Signal</keyword>
<protein>
    <submittedName>
        <fullName evidence="2">Uncharacterized protein</fullName>
    </submittedName>
</protein>
<evidence type="ECO:0000313" key="2">
    <source>
        <dbReference type="EMBL" id="KAL0952095.1"/>
    </source>
</evidence>
<accession>A0ABR3J9D8</accession>
<comment type="caution">
    <text evidence="2">The sequence shown here is derived from an EMBL/GenBank/DDBJ whole genome shotgun (WGS) entry which is preliminary data.</text>
</comment>